<keyword evidence="1" id="KW-0732">Signal</keyword>
<protein>
    <recommendedName>
        <fullName evidence="4">GPI anchored cell wall protein</fullName>
    </recommendedName>
</protein>
<dbReference type="AlphaFoldDB" id="A0AAN6IG82"/>
<dbReference type="Proteomes" id="UP001203852">
    <property type="component" value="Unassembled WGS sequence"/>
</dbReference>
<keyword evidence="3" id="KW-1185">Reference proteome</keyword>
<proteinExistence type="predicted"/>
<evidence type="ECO:0000313" key="2">
    <source>
        <dbReference type="EMBL" id="KAI1616912.1"/>
    </source>
</evidence>
<gene>
    <name evidence="2" type="ORF">EDD36DRAFT_149003</name>
</gene>
<organism evidence="2 3">
    <name type="scientific">Exophiala viscosa</name>
    <dbReference type="NCBI Taxonomy" id="2486360"/>
    <lineage>
        <taxon>Eukaryota</taxon>
        <taxon>Fungi</taxon>
        <taxon>Dikarya</taxon>
        <taxon>Ascomycota</taxon>
        <taxon>Pezizomycotina</taxon>
        <taxon>Eurotiomycetes</taxon>
        <taxon>Chaetothyriomycetidae</taxon>
        <taxon>Chaetothyriales</taxon>
        <taxon>Herpotrichiellaceae</taxon>
        <taxon>Exophiala</taxon>
    </lineage>
</organism>
<dbReference type="EMBL" id="MU404351">
    <property type="protein sequence ID" value="KAI1616912.1"/>
    <property type="molecule type" value="Genomic_DNA"/>
</dbReference>
<evidence type="ECO:0008006" key="4">
    <source>
        <dbReference type="Google" id="ProtNLM"/>
    </source>
</evidence>
<name>A0AAN6IG82_9EURO</name>
<feature type="chain" id="PRO_5043021607" description="GPI anchored cell wall protein" evidence="1">
    <location>
        <begin position="28"/>
        <end position="175"/>
    </location>
</feature>
<feature type="signal peptide" evidence="1">
    <location>
        <begin position="1"/>
        <end position="27"/>
    </location>
</feature>
<sequence>MKSISSSLLLAIFTFILSAVADQLVLADTPPACLLQALNTQSKPSNLSAICGNEATDIQLAIASLCEPMQLAAQSAFIATCSSAGSSVAPYISASSTSRTTADPSSSAYIYTTTIDGSTILTSTAGATATKGGSAPSGTMSAGGTSATGNAAADVKQVGSFAAAVIAIAGVVAIL</sequence>
<comment type="caution">
    <text evidence="2">The sequence shown here is derived from an EMBL/GenBank/DDBJ whole genome shotgun (WGS) entry which is preliminary data.</text>
</comment>
<evidence type="ECO:0000256" key="1">
    <source>
        <dbReference type="SAM" id="SignalP"/>
    </source>
</evidence>
<accession>A0AAN6IG82</accession>
<reference evidence="2" key="1">
    <citation type="journal article" date="2022" name="bioRxiv">
        <title>Deciphering the potential niche of two novel black yeast fungi from a biological soil crust based on their genomes, phenotypes, and melanin regulation.</title>
        <authorList>
            <consortium name="DOE Joint Genome Institute"/>
            <person name="Carr E.C."/>
            <person name="Barton Q."/>
            <person name="Grambo S."/>
            <person name="Sullivan M."/>
            <person name="Renfro C.M."/>
            <person name="Kuo A."/>
            <person name="Pangilinan J."/>
            <person name="Lipzen A."/>
            <person name="Keymanesh K."/>
            <person name="Savage E."/>
            <person name="Barry K."/>
            <person name="Grigoriev I.V."/>
            <person name="Riekhof W.R."/>
            <person name="Harris S.S."/>
        </authorList>
    </citation>
    <scope>NUCLEOTIDE SEQUENCE</scope>
    <source>
        <strain evidence="2">JF 03-4F</strain>
    </source>
</reference>
<evidence type="ECO:0000313" key="3">
    <source>
        <dbReference type="Proteomes" id="UP001203852"/>
    </source>
</evidence>